<dbReference type="SMART" id="SM00865">
    <property type="entry name" value="Tubulin_C"/>
    <property type="match status" value="1"/>
</dbReference>
<reference evidence="15" key="1">
    <citation type="submission" date="2021-02" db="EMBL/GenBank/DDBJ databases">
        <authorList>
            <person name="Nowell W R."/>
        </authorList>
    </citation>
    <scope>NUCLEOTIDE SEQUENCE</scope>
</reference>
<dbReference type="Pfam" id="PF00091">
    <property type="entry name" value="Tubulin"/>
    <property type="match status" value="1"/>
</dbReference>
<keyword evidence="7" id="KW-0547">Nucleotide-binding</keyword>
<evidence type="ECO:0000256" key="6">
    <source>
        <dbReference type="ARBA" id="ARBA00022723"/>
    </source>
</evidence>
<feature type="region of interest" description="Disordered" evidence="12">
    <location>
        <begin position="863"/>
        <end position="887"/>
    </location>
</feature>
<dbReference type="PROSITE" id="PS00227">
    <property type="entry name" value="TUBULIN"/>
    <property type="match status" value="1"/>
</dbReference>
<evidence type="ECO:0000256" key="8">
    <source>
        <dbReference type="ARBA" id="ARBA00022842"/>
    </source>
</evidence>
<evidence type="ECO:0000256" key="5">
    <source>
        <dbReference type="ARBA" id="ARBA00022701"/>
    </source>
</evidence>
<dbReference type="SUPFAM" id="SSF52490">
    <property type="entry name" value="Tubulin nucleotide-binding domain-like"/>
    <property type="match status" value="1"/>
</dbReference>
<dbReference type="GO" id="GO:0046872">
    <property type="term" value="F:metal ion binding"/>
    <property type="evidence" value="ECO:0007669"/>
    <property type="project" value="UniProtKB-KW"/>
</dbReference>
<organism evidence="15 16">
    <name type="scientific">Adineta ricciae</name>
    <name type="common">Rotifer</name>
    <dbReference type="NCBI Taxonomy" id="249248"/>
    <lineage>
        <taxon>Eukaryota</taxon>
        <taxon>Metazoa</taxon>
        <taxon>Spiralia</taxon>
        <taxon>Gnathifera</taxon>
        <taxon>Rotifera</taxon>
        <taxon>Eurotatoria</taxon>
        <taxon>Bdelloidea</taxon>
        <taxon>Adinetida</taxon>
        <taxon>Adinetidae</taxon>
        <taxon>Adineta</taxon>
    </lineage>
</organism>
<evidence type="ECO:0000256" key="9">
    <source>
        <dbReference type="ARBA" id="ARBA00023134"/>
    </source>
</evidence>
<dbReference type="Proteomes" id="UP000663852">
    <property type="component" value="Unassembled WGS sequence"/>
</dbReference>
<dbReference type="GO" id="GO:0007017">
    <property type="term" value="P:microtubule-based process"/>
    <property type="evidence" value="ECO:0007669"/>
    <property type="project" value="InterPro"/>
</dbReference>
<feature type="compositionally biased region" description="Acidic residues" evidence="12">
    <location>
        <begin position="871"/>
        <end position="887"/>
    </location>
</feature>
<dbReference type="GO" id="GO:0005200">
    <property type="term" value="F:structural constituent of cytoskeleton"/>
    <property type="evidence" value="ECO:0007669"/>
    <property type="project" value="InterPro"/>
</dbReference>
<sequence length="887" mass="99347">MDNIGLEECLRKCFAKNKEILCNLHKLFEEWNYIASVGGTGIFVGSLFLAPLTGGLSLATLGLTVGGTLTNAIINSVENNKSKKIISSIRSLVKIREDTTQLLQQKLNEIHDTINYFASKGIDRETAFTIVFRRIANNAADLGELTHIVNRLLHNNPLAIAMMVIPFSGYISLSRPLVYFETLSKGGKMAVDVGKGVHVAENILETGTRIYANMLSANALKVISKGAIVTSAVLSVVDVGLLIRDWASTYPTKTMIQDVIRQLNEENKSFQQLLQQIDECKETVYLSYIDRIPVIGSDARFTSIAIALFKNNISQCIKLFEELNLQWPFQKHYTIEELVNLIFSFKLSKSFDKESLVKIILTCEKEDEEMYRIKGESLLKNLQQPLAASSNTQQPKQQQQHQCEASTKELARTNDMLAKNFFTKYVPPVKTTPFDSEFNSASNGGTFIHRANFGNFSIYIFFWEVISDEHGIDPTGTYHGDSDLQLERINVYFNEAAGGKYVPRAILVDLEPGTMDSVRSGAFGQLFRPDNFVFGQSGAGNNWAKGHYTEGAELVDSVLDVVRKEAESCDCFQGFQLTHSLGGGTGSGMGTLLIAKIREEYPDRIMMTFSVVPSPKVSDTVVEPYNATLSVHQLVENTDETYCIDNEALYDICFRTLKLTTPTYGDLNHLVSTTMSGVTTCLRFPGQLNADLRKLAVNMVPFPRLHFFMPGFAPLTSRGSQQYRALTVPELTQQMFDAKNMMAACDPRHGRYLTVAAIFRGRMSMKEVDEQILNVQNKNSSYFVEWIPNNIKTAVCDIPPRGLKMSATFIGNSTDIQQLFKRVSEQFTAMFRRKAFLHWYTGEGMDEMEFTEAESNMNDLVSEYQQYQDATAEEEGEGGEGEEEEHA</sequence>
<comment type="caution">
    <text evidence="15">The sequence shown here is derived from an EMBL/GenBank/DDBJ whole genome shotgun (WGS) entry which is preliminary data.</text>
</comment>
<dbReference type="Pfam" id="PF03953">
    <property type="entry name" value="Tubulin_C"/>
    <property type="match status" value="1"/>
</dbReference>
<dbReference type="FunFam" id="1.10.287.600:FF:000002">
    <property type="entry name" value="Tubulin beta chain"/>
    <property type="match status" value="1"/>
</dbReference>
<comment type="similarity">
    <text evidence="3">Belongs to the tubulin family.</text>
</comment>
<dbReference type="FunFam" id="3.30.1330.20:FF:000002">
    <property type="entry name" value="Tubulin beta chain"/>
    <property type="match status" value="1"/>
</dbReference>
<evidence type="ECO:0000256" key="7">
    <source>
        <dbReference type="ARBA" id="ARBA00022741"/>
    </source>
</evidence>
<keyword evidence="8" id="KW-0460">Magnesium</keyword>
<name>A0A814JU97_ADIRI</name>
<dbReference type="InterPro" id="IPR008280">
    <property type="entry name" value="Tub_FtsZ_C"/>
</dbReference>
<dbReference type="InterPro" id="IPR023123">
    <property type="entry name" value="Tubulin_C"/>
</dbReference>
<dbReference type="InterPro" id="IPR003008">
    <property type="entry name" value="Tubulin_FtsZ_GTPase"/>
</dbReference>
<dbReference type="Gene3D" id="1.10.287.600">
    <property type="entry name" value="Helix hairpin bin"/>
    <property type="match status" value="1"/>
</dbReference>
<keyword evidence="4" id="KW-0963">Cytoplasm</keyword>
<keyword evidence="9" id="KW-0342">GTP-binding</keyword>
<dbReference type="PANTHER" id="PTHR11588">
    <property type="entry name" value="TUBULIN"/>
    <property type="match status" value="1"/>
</dbReference>
<proteinExistence type="inferred from homology"/>
<evidence type="ECO:0000256" key="4">
    <source>
        <dbReference type="ARBA" id="ARBA00022490"/>
    </source>
</evidence>
<feature type="domain" description="Tubulin/FtsZ GTPase" evidence="13">
    <location>
        <begin position="489"/>
        <end position="686"/>
    </location>
</feature>
<evidence type="ECO:0000256" key="2">
    <source>
        <dbReference type="ARBA" id="ARBA00004245"/>
    </source>
</evidence>
<dbReference type="InterPro" id="IPR002453">
    <property type="entry name" value="Beta_tubulin"/>
</dbReference>
<keyword evidence="5" id="KW-0493">Microtubule</keyword>
<comment type="subcellular location">
    <subcellularLocation>
        <location evidence="2">Cytoplasm</location>
        <location evidence="2">Cytoskeleton</location>
    </subcellularLocation>
</comment>
<feature type="coiled-coil region" evidence="11">
    <location>
        <begin position="256"/>
        <end position="283"/>
    </location>
</feature>
<dbReference type="SUPFAM" id="SSF55307">
    <property type="entry name" value="Tubulin C-terminal domain-like"/>
    <property type="match status" value="1"/>
</dbReference>
<dbReference type="InterPro" id="IPR036525">
    <property type="entry name" value="Tubulin/FtsZ_GTPase_sf"/>
</dbReference>
<dbReference type="InterPro" id="IPR017975">
    <property type="entry name" value="Tubulin_CS"/>
</dbReference>
<evidence type="ECO:0000259" key="14">
    <source>
        <dbReference type="SMART" id="SM00865"/>
    </source>
</evidence>
<feature type="domain" description="Tubulin/FtsZ 2-layer sandwich" evidence="14">
    <location>
        <begin position="688"/>
        <end position="825"/>
    </location>
</feature>
<evidence type="ECO:0000256" key="11">
    <source>
        <dbReference type="SAM" id="Coils"/>
    </source>
</evidence>
<dbReference type="PRINTS" id="PR01161">
    <property type="entry name" value="TUBULIN"/>
</dbReference>
<dbReference type="CDD" id="cd02187">
    <property type="entry name" value="beta_tubulin"/>
    <property type="match status" value="1"/>
</dbReference>
<comment type="cofactor">
    <cofactor evidence="1">
        <name>Mg(2+)</name>
        <dbReference type="ChEBI" id="CHEBI:18420"/>
    </cofactor>
</comment>
<evidence type="ECO:0000256" key="1">
    <source>
        <dbReference type="ARBA" id="ARBA00001946"/>
    </source>
</evidence>
<keyword evidence="10" id="KW-0206">Cytoskeleton</keyword>
<keyword evidence="11" id="KW-0175">Coiled coil</keyword>
<dbReference type="AlphaFoldDB" id="A0A814JU97"/>
<dbReference type="PRINTS" id="PR01163">
    <property type="entry name" value="BETATUBULIN"/>
</dbReference>
<evidence type="ECO:0000313" key="16">
    <source>
        <dbReference type="Proteomes" id="UP000663852"/>
    </source>
</evidence>
<dbReference type="FunFam" id="3.40.50.1440:FF:000003">
    <property type="entry name" value="Tubulin beta chain"/>
    <property type="match status" value="1"/>
</dbReference>
<gene>
    <name evidence="15" type="ORF">EDS130_LOCUS17032</name>
</gene>
<dbReference type="GO" id="GO:0003924">
    <property type="term" value="F:GTPase activity"/>
    <property type="evidence" value="ECO:0007669"/>
    <property type="project" value="InterPro"/>
</dbReference>
<dbReference type="InterPro" id="IPR000217">
    <property type="entry name" value="Tubulin"/>
</dbReference>
<evidence type="ECO:0000256" key="3">
    <source>
        <dbReference type="ARBA" id="ARBA00009636"/>
    </source>
</evidence>
<dbReference type="Gene3D" id="3.40.50.1440">
    <property type="entry name" value="Tubulin/FtsZ, GTPase domain"/>
    <property type="match status" value="1"/>
</dbReference>
<dbReference type="Gene3D" id="3.30.1330.20">
    <property type="entry name" value="Tubulin/FtsZ, C-terminal domain"/>
    <property type="match status" value="1"/>
</dbReference>
<dbReference type="EMBL" id="CAJNOJ010000075">
    <property type="protein sequence ID" value="CAF1043152.1"/>
    <property type="molecule type" value="Genomic_DNA"/>
</dbReference>
<evidence type="ECO:0000256" key="10">
    <source>
        <dbReference type="ARBA" id="ARBA00023212"/>
    </source>
</evidence>
<evidence type="ECO:0000256" key="12">
    <source>
        <dbReference type="SAM" id="MobiDB-lite"/>
    </source>
</evidence>
<dbReference type="GO" id="GO:0005874">
    <property type="term" value="C:microtubule"/>
    <property type="evidence" value="ECO:0007669"/>
    <property type="project" value="UniProtKB-KW"/>
</dbReference>
<keyword evidence="6" id="KW-0479">Metal-binding</keyword>
<accession>A0A814JU97</accession>
<evidence type="ECO:0000259" key="13">
    <source>
        <dbReference type="SMART" id="SM00864"/>
    </source>
</evidence>
<dbReference type="InterPro" id="IPR037103">
    <property type="entry name" value="Tubulin/FtsZ-like_C"/>
</dbReference>
<dbReference type="OrthoDB" id="1662883at2759"/>
<dbReference type="InterPro" id="IPR018316">
    <property type="entry name" value="Tubulin/FtsZ_2-layer-sand-dom"/>
</dbReference>
<protein>
    <submittedName>
        <fullName evidence="15">Uncharacterized protein</fullName>
    </submittedName>
</protein>
<dbReference type="GO" id="GO:0005525">
    <property type="term" value="F:GTP binding"/>
    <property type="evidence" value="ECO:0007669"/>
    <property type="project" value="UniProtKB-KW"/>
</dbReference>
<dbReference type="SMART" id="SM00864">
    <property type="entry name" value="Tubulin"/>
    <property type="match status" value="1"/>
</dbReference>
<evidence type="ECO:0000313" key="15">
    <source>
        <dbReference type="EMBL" id="CAF1043152.1"/>
    </source>
</evidence>